<dbReference type="Gene3D" id="3.40.50.720">
    <property type="entry name" value="NAD(P)-binding Rossmann-like Domain"/>
    <property type="match status" value="1"/>
</dbReference>
<dbReference type="Proteomes" id="UP000646946">
    <property type="component" value="Unassembled WGS sequence"/>
</dbReference>
<dbReference type="SUPFAM" id="SSF51735">
    <property type="entry name" value="NAD(P)-binding Rossmann-fold domains"/>
    <property type="match status" value="1"/>
</dbReference>
<dbReference type="Pfam" id="PF19045">
    <property type="entry name" value="Ligase_CoA_2"/>
    <property type="match status" value="1"/>
</dbReference>
<evidence type="ECO:0000256" key="1">
    <source>
        <dbReference type="ARBA" id="ARBA00022598"/>
    </source>
</evidence>
<dbReference type="Pfam" id="PF13380">
    <property type="entry name" value="CoA_binding_2"/>
    <property type="match status" value="1"/>
</dbReference>
<comment type="caution">
    <text evidence="5">The sequence shown here is derived from an EMBL/GenBank/DDBJ whole genome shotgun (WGS) entry which is preliminary data.</text>
</comment>
<dbReference type="EMBL" id="DVAB01000023">
    <property type="protein sequence ID" value="HIK00420.1"/>
    <property type="molecule type" value="Genomic_DNA"/>
</dbReference>
<protein>
    <submittedName>
        <fullName evidence="5">CoA-binding protein</fullName>
    </submittedName>
</protein>
<evidence type="ECO:0000313" key="5">
    <source>
        <dbReference type="EMBL" id="HIK00420.1"/>
    </source>
</evidence>
<dbReference type="InterPro" id="IPR003781">
    <property type="entry name" value="CoA-bd"/>
</dbReference>
<keyword evidence="3" id="KW-0067">ATP-binding</keyword>
<evidence type="ECO:0000256" key="2">
    <source>
        <dbReference type="ARBA" id="ARBA00022741"/>
    </source>
</evidence>
<dbReference type="InterPro" id="IPR036291">
    <property type="entry name" value="NAD(P)-bd_dom_sf"/>
</dbReference>
<dbReference type="GO" id="GO:0005524">
    <property type="term" value="F:ATP binding"/>
    <property type="evidence" value="ECO:0007669"/>
    <property type="project" value="UniProtKB-KW"/>
</dbReference>
<dbReference type="InterPro" id="IPR051538">
    <property type="entry name" value="Acyl-CoA_Synth/Transferase"/>
</dbReference>
<reference evidence="5 6" key="1">
    <citation type="journal article" name="Nat. Commun.">
        <title>Undinarchaeota illuminate DPANN phylogeny and the impact of gene transfer on archaeal evolution.</title>
        <authorList>
            <person name="Dombrowski N."/>
            <person name="Williams T.A."/>
            <person name="Sun J."/>
            <person name="Woodcroft B.J."/>
            <person name="Lee J.H."/>
            <person name="Minh B.Q."/>
            <person name="Rinke C."/>
            <person name="Spang A."/>
        </authorList>
    </citation>
    <scope>NUCLEOTIDE SEQUENCE [LARGE SCALE GENOMIC DNA]</scope>
    <source>
        <strain evidence="5">MAG_bin1129</strain>
    </source>
</reference>
<dbReference type="InterPro" id="IPR032875">
    <property type="entry name" value="Succ_CoA_lig_flav_dom"/>
</dbReference>
<sequence length="461" mass="50443">MTKNLDLFFNPKSVAIIGASRNPQKIGHIVLKNFVEEGFAGKVFPVNPDADQILNLKSYPTVKDIHDDVDAAVILTPADVIAKILKDCGEKKIRAVTIISSGFKEIGSRGEKIESELKKIIEKYKINVIGPNCLGIFDTTSQVDMLFLPAYRLGRPQKGTIAFITQSGAFGSVILDWAAQEGFGISKFISYGNAIDIDEIDFLEYLGNDQETKVITVYLEGANRARELIEIGKKVSKIKPILCLKAGGSKRGAAATQSHTGSLAGSDEIYSAAFKQAGIIRVQTIEEMFDYARALATQPLMKGNRIAIITDGGGFGVMATDYAEQEGLIVEEVSEQTKKKMMKCTLPFATLHNPIDLTGSASSAMYRCALEATMADKNIDALLVILLFQPPNIESDVIAHLLEVKSKYQKPMLVCSAGGNYTQLHRDILERSGIPTYPTPDRAIKSLAILYKYTQIKAKQH</sequence>
<dbReference type="PANTHER" id="PTHR43334:SF1">
    <property type="entry name" value="3-HYDROXYPROPIONATE--COA LIGASE [ADP-FORMING]"/>
    <property type="match status" value="1"/>
</dbReference>
<dbReference type="InterPro" id="IPR016102">
    <property type="entry name" value="Succinyl-CoA_synth-like"/>
</dbReference>
<dbReference type="AlphaFoldDB" id="A0A832V537"/>
<dbReference type="PANTHER" id="PTHR43334">
    <property type="entry name" value="ACETATE--COA LIGASE [ADP-FORMING]"/>
    <property type="match status" value="1"/>
</dbReference>
<evidence type="ECO:0000259" key="4">
    <source>
        <dbReference type="SMART" id="SM00881"/>
    </source>
</evidence>
<evidence type="ECO:0000313" key="6">
    <source>
        <dbReference type="Proteomes" id="UP000646946"/>
    </source>
</evidence>
<accession>A0A832V537</accession>
<dbReference type="SMART" id="SM00881">
    <property type="entry name" value="CoA_binding"/>
    <property type="match status" value="1"/>
</dbReference>
<proteinExistence type="predicted"/>
<keyword evidence="1" id="KW-0436">Ligase</keyword>
<dbReference type="Pfam" id="PF13607">
    <property type="entry name" value="Succ_CoA_lig"/>
    <property type="match status" value="1"/>
</dbReference>
<name>A0A832V537_9ARCH</name>
<gene>
    <name evidence="5" type="ORF">H1016_02660</name>
</gene>
<organism evidence="5 6">
    <name type="scientific">Candidatus Naiadarchaeum limnaeum</name>
    <dbReference type="NCBI Taxonomy" id="2756139"/>
    <lineage>
        <taxon>Archaea</taxon>
        <taxon>Candidatus Undinarchaeota</taxon>
        <taxon>Candidatus Undinarchaeia</taxon>
        <taxon>Candidatus Naiadarchaeales</taxon>
        <taxon>Candidatus Naiadarchaeaceae</taxon>
        <taxon>Candidatus Naiadarchaeum</taxon>
    </lineage>
</organism>
<dbReference type="GO" id="GO:0043758">
    <property type="term" value="F:acetate-CoA ligase (ADP-forming) activity"/>
    <property type="evidence" value="ECO:0007669"/>
    <property type="project" value="InterPro"/>
</dbReference>
<evidence type="ECO:0000256" key="3">
    <source>
        <dbReference type="ARBA" id="ARBA00022840"/>
    </source>
</evidence>
<keyword evidence="2" id="KW-0547">Nucleotide-binding</keyword>
<feature type="domain" description="CoA-binding" evidence="4">
    <location>
        <begin position="8"/>
        <end position="103"/>
    </location>
</feature>
<dbReference type="InterPro" id="IPR043938">
    <property type="entry name" value="Ligase_CoA_dom"/>
</dbReference>
<dbReference type="SUPFAM" id="SSF52210">
    <property type="entry name" value="Succinyl-CoA synthetase domains"/>
    <property type="match status" value="2"/>
</dbReference>
<dbReference type="Gene3D" id="3.40.50.261">
    <property type="entry name" value="Succinyl-CoA synthetase domains"/>
    <property type="match status" value="2"/>
</dbReference>
<keyword evidence="6" id="KW-1185">Reference proteome</keyword>